<evidence type="ECO:0000256" key="2">
    <source>
        <dbReference type="ARBA" id="ARBA00022741"/>
    </source>
</evidence>
<dbReference type="PRINTS" id="PR00983">
    <property type="entry name" value="TRNASYNTHCYS"/>
</dbReference>
<dbReference type="STRING" id="867904.Metho_0101"/>
<dbReference type="GO" id="GO:0006423">
    <property type="term" value="P:cysteinyl-tRNA aminoacylation"/>
    <property type="evidence" value="ECO:0007669"/>
    <property type="project" value="TreeGrafter"/>
</dbReference>
<dbReference type="EMBL" id="CP003362">
    <property type="protein sequence ID" value="AGB48391.1"/>
    <property type="molecule type" value="Genomic_DNA"/>
</dbReference>
<organism evidence="5 6">
    <name type="scientific">Methanomethylovorans hollandica (strain DSM 15978 / NBRC 107637 / DMS1)</name>
    <dbReference type="NCBI Taxonomy" id="867904"/>
    <lineage>
        <taxon>Archaea</taxon>
        <taxon>Methanobacteriati</taxon>
        <taxon>Methanobacteriota</taxon>
        <taxon>Stenosarchaea group</taxon>
        <taxon>Methanomicrobia</taxon>
        <taxon>Methanosarcinales</taxon>
        <taxon>Methanosarcinaceae</taxon>
        <taxon>Methanomethylovorans</taxon>
    </lineage>
</organism>
<dbReference type="KEGG" id="mhz:Metho_0101"/>
<dbReference type="InterPro" id="IPR032678">
    <property type="entry name" value="tRNA-synt_1_cat_dom"/>
</dbReference>
<dbReference type="Proteomes" id="UP000010866">
    <property type="component" value="Chromosome"/>
</dbReference>
<evidence type="ECO:0000256" key="3">
    <source>
        <dbReference type="ARBA" id="ARBA00022840"/>
    </source>
</evidence>
<keyword evidence="6" id="KW-1185">Reference proteome</keyword>
<keyword evidence="2" id="KW-0547">Nucleotide-binding</keyword>
<keyword evidence="1" id="KW-0436">Ligase</keyword>
<dbReference type="PANTHER" id="PTHR10890">
    <property type="entry name" value="CYSTEINYL-TRNA SYNTHETASE"/>
    <property type="match status" value="1"/>
</dbReference>
<dbReference type="GO" id="GO:0005829">
    <property type="term" value="C:cytosol"/>
    <property type="evidence" value="ECO:0007669"/>
    <property type="project" value="TreeGrafter"/>
</dbReference>
<dbReference type="Pfam" id="PF01406">
    <property type="entry name" value="tRNA-synt_1e"/>
    <property type="match status" value="1"/>
</dbReference>
<feature type="domain" description="tRNA synthetases class I catalytic" evidence="4">
    <location>
        <begin position="17"/>
        <end position="317"/>
    </location>
</feature>
<reference evidence="6" key="1">
    <citation type="submission" date="2012-02" db="EMBL/GenBank/DDBJ databases">
        <title>Complete sequence of chromosome of Methanomethylovorans hollandica DSM 15978.</title>
        <authorList>
            <person name="Lucas S."/>
            <person name="Copeland A."/>
            <person name="Lapidus A."/>
            <person name="Glavina del Rio T."/>
            <person name="Dalin E."/>
            <person name="Tice H."/>
            <person name="Bruce D."/>
            <person name="Goodwin L."/>
            <person name="Pitluck S."/>
            <person name="Peters L."/>
            <person name="Mikhailova N."/>
            <person name="Held B."/>
            <person name="Kyrpides N."/>
            <person name="Mavromatis K."/>
            <person name="Ivanova N."/>
            <person name="Brettin T."/>
            <person name="Detter J.C."/>
            <person name="Han C."/>
            <person name="Larimer F."/>
            <person name="Land M."/>
            <person name="Hauser L."/>
            <person name="Markowitz V."/>
            <person name="Cheng J.-F."/>
            <person name="Hugenholtz P."/>
            <person name="Woyke T."/>
            <person name="Wu D."/>
            <person name="Spring S."/>
            <person name="Schroeder M."/>
            <person name="Brambilla E."/>
            <person name="Klenk H.-P."/>
            <person name="Eisen J.A."/>
        </authorList>
    </citation>
    <scope>NUCLEOTIDE SEQUENCE [LARGE SCALE GENOMIC DNA]</scope>
    <source>
        <strain evidence="6">DSM 15978 / NBRC 107637 / DMS1</strain>
    </source>
</reference>
<evidence type="ECO:0000313" key="5">
    <source>
        <dbReference type="EMBL" id="AGB48391.1"/>
    </source>
</evidence>
<name>L0KTF0_METHD</name>
<proteinExistence type="predicted"/>
<evidence type="ECO:0000256" key="1">
    <source>
        <dbReference type="ARBA" id="ARBA00022598"/>
    </source>
</evidence>
<dbReference type="HOGENOM" id="CLU_013528_0_1_2"/>
<dbReference type="Gene3D" id="3.40.50.620">
    <property type="entry name" value="HUPs"/>
    <property type="match status" value="1"/>
</dbReference>
<sequence length="411" mass="47341">MLRLYNSMTQVLEVFIPHENGKVKMFTCGPSIYQPAHLGNYRTFLFEDILLRYLEFSGYNVERTLNFTDIEDKTIIEAKKNLTGIFTLTNSCAAKFFMDIADLEIKKPTYNPRSSTSVEMAVKIIERLLQNGHAYWHKGNVYFDIRSVKDFGKLSHLKSSDWPAKIRRFHRDTYPGNNWNIGDFILWHGHRTEEGLSWESPLGRGRPSWNIQDPAMLCDTLGPTVDIWCGGEDNIVRHHDYNIAVMESVTGKKLSSYWLHGAHLLVEGKKMSKSRGNVIYPENLLTNGYSGKEIRFFLIYGHYRERLNFTSKSMEQKAQRLRDLLVIIDKLKKTSPLKNLENNTASEIIKEMIPIFNSHMDNDLDVLSAFDSLEGAIVKLGYMQDQGKIGKRNIEDIMFSLAQINTVLKVL</sequence>
<evidence type="ECO:0000313" key="6">
    <source>
        <dbReference type="Proteomes" id="UP000010866"/>
    </source>
</evidence>
<dbReference type="PANTHER" id="PTHR10890:SF3">
    <property type="entry name" value="CYSTEINE--TRNA LIGASE, CYTOPLASMIC"/>
    <property type="match status" value="1"/>
</dbReference>
<keyword evidence="3" id="KW-0067">ATP-binding</keyword>
<dbReference type="GeneID" id="14407881"/>
<accession>L0KTF0</accession>
<dbReference type="InterPro" id="IPR024909">
    <property type="entry name" value="Cys-tRNA/MSH_ligase"/>
</dbReference>
<dbReference type="SUPFAM" id="SSF52374">
    <property type="entry name" value="Nucleotidylyl transferase"/>
    <property type="match status" value="1"/>
</dbReference>
<dbReference type="AlphaFoldDB" id="L0KTF0"/>
<dbReference type="GO" id="GO:0005524">
    <property type="term" value="F:ATP binding"/>
    <property type="evidence" value="ECO:0007669"/>
    <property type="project" value="UniProtKB-KW"/>
</dbReference>
<keyword evidence="5" id="KW-0030">Aminoacyl-tRNA synthetase</keyword>
<dbReference type="InterPro" id="IPR014729">
    <property type="entry name" value="Rossmann-like_a/b/a_fold"/>
</dbReference>
<dbReference type="GO" id="GO:0004817">
    <property type="term" value="F:cysteine-tRNA ligase activity"/>
    <property type="evidence" value="ECO:0007669"/>
    <property type="project" value="TreeGrafter"/>
</dbReference>
<dbReference type="RefSeq" id="WP_015323560.1">
    <property type="nucleotide sequence ID" value="NC_019977.1"/>
</dbReference>
<evidence type="ECO:0000259" key="4">
    <source>
        <dbReference type="Pfam" id="PF01406"/>
    </source>
</evidence>
<gene>
    <name evidence="5" type="ordered locus">Metho_0101</name>
</gene>
<dbReference type="OrthoDB" id="9445at2157"/>
<protein>
    <submittedName>
        <fullName evidence="5">Cysteinyl-tRNA synthetase</fullName>
    </submittedName>
</protein>